<organism evidence="4 5">
    <name type="scientific">Modestobacter caceresii</name>
    <dbReference type="NCBI Taxonomy" id="1522368"/>
    <lineage>
        <taxon>Bacteria</taxon>
        <taxon>Bacillati</taxon>
        <taxon>Actinomycetota</taxon>
        <taxon>Actinomycetes</taxon>
        <taxon>Geodermatophilales</taxon>
        <taxon>Geodermatophilaceae</taxon>
        <taxon>Modestobacter</taxon>
    </lineage>
</organism>
<gene>
    <name evidence="4" type="ORF">IN07_17195</name>
</gene>
<dbReference type="EMBL" id="JPMX01000077">
    <property type="protein sequence ID" value="KGH45432.1"/>
    <property type="molecule type" value="Genomic_DNA"/>
</dbReference>
<dbReference type="PROSITE" id="PS50110">
    <property type="entry name" value="RESPONSE_REGULATORY"/>
    <property type="match status" value="1"/>
</dbReference>
<keyword evidence="5" id="KW-1185">Reference proteome</keyword>
<accession>A0A098Y4N8</accession>
<evidence type="ECO:0000259" key="3">
    <source>
        <dbReference type="PROSITE" id="PS50110"/>
    </source>
</evidence>
<comment type="caution">
    <text evidence="1">Lacks conserved residue(s) required for the propagation of feature annotation.</text>
</comment>
<dbReference type="AlphaFoldDB" id="A0A098Y4N8"/>
<evidence type="ECO:0000313" key="4">
    <source>
        <dbReference type="EMBL" id="KGH45432.1"/>
    </source>
</evidence>
<dbReference type="SUPFAM" id="SSF52172">
    <property type="entry name" value="CheY-like"/>
    <property type="match status" value="1"/>
</dbReference>
<dbReference type="GO" id="GO:0000160">
    <property type="term" value="P:phosphorelay signal transduction system"/>
    <property type="evidence" value="ECO:0007669"/>
    <property type="project" value="InterPro"/>
</dbReference>
<protein>
    <recommendedName>
        <fullName evidence="3">Response regulatory domain-containing protein</fullName>
    </recommendedName>
</protein>
<reference evidence="4 5" key="1">
    <citation type="submission" date="2014-07" db="EMBL/GenBank/DDBJ databases">
        <title>Biosystematic studies on Modestobacter strains isolated from extreme hyper-arid desert soil and from historic building.</title>
        <authorList>
            <person name="Bukarasam K."/>
            <person name="Bull A."/>
            <person name="Girard G."/>
            <person name="van Wezel G."/>
            <person name="Goodfellow M."/>
        </authorList>
    </citation>
    <scope>NUCLEOTIDE SEQUENCE [LARGE SCALE GENOMIC DNA]</scope>
    <source>
        <strain evidence="4 5">KNN45-2b</strain>
    </source>
</reference>
<evidence type="ECO:0000256" key="2">
    <source>
        <dbReference type="SAM" id="MobiDB-lite"/>
    </source>
</evidence>
<sequence length="141" mass="14493">MQTAVAALFDRSGVRLLQVTPSFADLMALLVATSPDVVVLALPTPGADGVAAVRQVRLAAPRAQLVVLSSFTELEDAALHAGAHALVRDEDLRDLRAVLLGIASSEVPPGDAVQPIREAPVDSAPRSLVATAGRVSSNPAS</sequence>
<dbReference type="InterPro" id="IPR001789">
    <property type="entry name" value="Sig_transdc_resp-reg_receiver"/>
</dbReference>
<dbReference type="STRING" id="1522368.IN07_17195"/>
<dbReference type="Proteomes" id="UP000029713">
    <property type="component" value="Unassembled WGS sequence"/>
</dbReference>
<comment type="caution">
    <text evidence="4">The sequence shown here is derived from an EMBL/GenBank/DDBJ whole genome shotgun (WGS) entry which is preliminary data.</text>
</comment>
<dbReference type="Gene3D" id="3.40.50.2300">
    <property type="match status" value="1"/>
</dbReference>
<feature type="domain" description="Response regulatory" evidence="3">
    <location>
        <begin position="1"/>
        <end position="103"/>
    </location>
</feature>
<proteinExistence type="predicted"/>
<evidence type="ECO:0000313" key="5">
    <source>
        <dbReference type="Proteomes" id="UP000029713"/>
    </source>
</evidence>
<feature type="region of interest" description="Disordered" evidence="2">
    <location>
        <begin position="111"/>
        <end position="141"/>
    </location>
</feature>
<dbReference type="InterPro" id="IPR011006">
    <property type="entry name" value="CheY-like_superfamily"/>
</dbReference>
<evidence type="ECO:0000256" key="1">
    <source>
        <dbReference type="PROSITE-ProRule" id="PRU00169"/>
    </source>
</evidence>
<name>A0A098Y4N8_9ACTN</name>